<evidence type="ECO:0000256" key="5">
    <source>
        <dbReference type="ARBA" id="ARBA00022801"/>
    </source>
</evidence>
<dbReference type="EnsemblPlants" id="PNT64064">
    <property type="protein sequence ID" value="PNT64064"/>
    <property type="gene ID" value="BRADI_4g24017v3"/>
</dbReference>
<name>A0A2K2CPW3_BRADI</name>
<dbReference type="EC" id="3.1.3.48" evidence="2"/>
<evidence type="ECO:0000256" key="4">
    <source>
        <dbReference type="ARBA" id="ARBA00022553"/>
    </source>
</evidence>
<dbReference type="OrthoDB" id="10253954at2759"/>
<evidence type="ECO:0000313" key="11">
    <source>
        <dbReference type="Proteomes" id="UP000008810"/>
    </source>
</evidence>
<dbReference type="SMART" id="SM00404">
    <property type="entry name" value="PTPc_motif"/>
    <property type="match status" value="1"/>
</dbReference>
<dbReference type="Gene3D" id="3.40.30.10">
    <property type="entry name" value="Glutaredoxin"/>
    <property type="match status" value="2"/>
</dbReference>
<reference evidence="9" key="2">
    <citation type="submission" date="2017-06" db="EMBL/GenBank/DDBJ databases">
        <title>WGS assembly of Brachypodium distachyon.</title>
        <authorList>
            <consortium name="The International Brachypodium Initiative"/>
            <person name="Lucas S."/>
            <person name="Harmon-Smith M."/>
            <person name="Lail K."/>
            <person name="Tice H."/>
            <person name="Grimwood J."/>
            <person name="Bruce D."/>
            <person name="Barry K."/>
            <person name="Shu S."/>
            <person name="Lindquist E."/>
            <person name="Wang M."/>
            <person name="Pitluck S."/>
            <person name="Vogel J.P."/>
            <person name="Garvin D.F."/>
            <person name="Mockler T.C."/>
            <person name="Schmutz J."/>
            <person name="Rokhsar D."/>
            <person name="Bevan M.W."/>
        </authorList>
    </citation>
    <scope>NUCLEOTIDE SEQUENCE</scope>
    <source>
        <strain evidence="9">Bd21</strain>
    </source>
</reference>
<dbReference type="Pfam" id="PF00102">
    <property type="entry name" value="Y_phosphatase"/>
    <property type="match status" value="1"/>
</dbReference>
<dbReference type="SUPFAM" id="SSF52833">
    <property type="entry name" value="Thioredoxin-like"/>
    <property type="match status" value="2"/>
</dbReference>
<proteinExistence type="predicted"/>
<dbReference type="PROSITE" id="PS50056">
    <property type="entry name" value="TYR_PHOSPHATASE_2"/>
    <property type="match status" value="1"/>
</dbReference>
<dbReference type="InParanoid" id="A0A2K2CPW3"/>
<dbReference type="PROSITE" id="PS50055">
    <property type="entry name" value="TYR_PHOSPHATASE_PTP"/>
    <property type="match status" value="1"/>
</dbReference>
<dbReference type="SUPFAM" id="SSF52799">
    <property type="entry name" value="(Phosphotyrosine protein) phosphatases II"/>
    <property type="match status" value="1"/>
</dbReference>
<dbReference type="PANTHER" id="PTHR19134:SF492">
    <property type="entry name" value="PROTEIN-TYROSINE-PHOSPHATASE PTP1"/>
    <property type="match status" value="1"/>
</dbReference>
<dbReference type="InterPro" id="IPR029021">
    <property type="entry name" value="Prot-tyrosine_phosphatase-like"/>
</dbReference>
<dbReference type="FunFam" id="3.90.190.10:FF:000045">
    <property type="entry name" value="Tyrosine-protein phosphatase non-receptor type 12"/>
    <property type="match status" value="1"/>
</dbReference>
<accession>A0A2K2CPW3</accession>
<feature type="domain" description="Tyrosine-protein phosphatase" evidence="7">
    <location>
        <begin position="429"/>
        <end position="691"/>
    </location>
</feature>
<protein>
    <recommendedName>
        <fullName evidence="2">protein-tyrosine-phosphatase</fullName>
        <ecNumber evidence="2">3.1.3.48</ecNumber>
    </recommendedName>
</protein>
<dbReference type="InterPro" id="IPR050348">
    <property type="entry name" value="Protein-Tyr_Phosphatase"/>
</dbReference>
<feature type="domain" description="Tyrosine specific protein phosphatases" evidence="8">
    <location>
        <begin position="609"/>
        <end position="682"/>
    </location>
</feature>
<sequence length="711" mass="80405">MTMQPQEKAPLHMQCSDKFLVQSTRVSEACTTEDITSETFNKEMGKIVDEVKVSVAYVAPSQQLSTVWEGDSDTKDATLCNRNEDEDKEDSTLCEHDDDKEESEIVQTLDATNFDALIATHPFIVIEFCVPWFKDFEISAREHTFPLCNLSQYEKAAQVLSKNNPPIVLAKLDASDKNNRSILTKLGVKVIPTVKIVTNEGMNMQTYDGPRDADGIVEYSKRQIRPASMEIKSAKDVAELFNDDKLHIVGIFLEFTGSEFANFMEVAEKLRCDYEFHHTLNTTHLPGGGTVASSPLVRIFKPFDELVSDKFLFSPTDNKVVYRPSRGTTVPHPPSLPTTPKVVADENPDNLLPTLEVLQGSSTSSAWFDDLDANYSGSSSPLQAWYENQVHCLDPEMDPPPQMITPDQVKRCKKALKVLDKKLRQRATILQEFRSLPAIRTALLTQKFSVARSPANREKNCYTDVLPFDETRIRLQSSTGNHTAKNDYINASPTKLDNRNQTKFISTQGPLVNTFEDFWQMVFENCCPVIVMITKFDNVKCDEYLPLSEGEGDYGRFCIKIMKIRMDGQLVLRSLKVQCNESDRFTTVLHIQYSEWPDHGVPNDSSVVRKIMKRLHHIKSRRGFPIVVHGSAGLGRTGAYITIHNTIERILLGEQDALDVVETVRKFRSQRAGVVQTEEQLMFCYKAIVDELKELVQNSPVPSSSFSWKLF</sequence>
<evidence type="ECO:0000259" key="7">
    <source>
        <dbReference type="PROSITE" id="PS50055"/>
    </source>
</evidence>
<evidence type="ECO:0000313" key="9">
    <source>
        <dbReference type="EMBL" id="PNT64064.1"/>
    </source>
</evidence>
<dbReference type="CDD" id="cd02961">
    <property type="entry name" value="PDI_a_family"/>
    <property type="match status" value="1"/>
</dbReference>
<dbReference type="STRING" id="15368.A0A2K2CPW3"/>
<evidence type="ECO:0000256" key="2">
    <source>
        <dbReference type="ARBA" id="ARBA00013064"/>
    </source>
</evidence>
<dbReference type="InterPro" id="IPR036249">
    <property type="entry name" value="Thioredoxin-like_sf"/>
</dbReference>
<organism evidence="9">
    <name type="scientific">Brachypodium distachyon</name>
    <name type="common">Purple false brome</name>
    <name type="synonym">Trachynia distachya</name>
    <dbReference type="NCBI Taxonomy" id="15368"/>
    <lineage>
        <taxon>Eukaryota</taxon>
        <taxon>Viridiplantae</taxon>
        <taxon>Streptophyta</taxon>
        <taxon>Embryophyta</taxon>
        <taxon>Tracheophyta</taxon>
        <taxon>Spermatophyta</taxon>
        <taxon>Magnoliopsida</taxon>
        <taxon>Liliopsida</taxon>
        <taxon>Poales</taxon>
        <taxon>Poaceae</taxon>
        <taxon>BOP clade</taxon>
        <taxon>Pooideae</taxon>
        <taxon>Stipodae</taxon>
        <taxon>Brachypodieae</taxon>
        <taxon>Brachypodium</taxon>
    </lineage>
</organism>
<dbReference type="InterPro" id="IPR008962">
    <property type="entry name" value="PapD-like_sf"/>
</dbReference>
<dbReference type="PANTHER" id="PTHR19134">
    <property type="entry name" value="RECEPTOR-TYPE TYROSINE-PROTEIN PHOSPHATASE"/>
    <property type="match status" value="1"/>
</dbReference>
<dbReference type="Gene3D" id="3.90.190.10">
    <property type="entry name" value="Protein tyrosine phosphatase superfamily"/>
    <property type="match status" value="1"/>
</dbReference>
<dbReference type="EMBL" id="CM000883">
    <property type="protein sequence ID" value="PNT64064.1"/>
    <property type="molecule type" value="Genomic_DNA"/>
</dbReference>
<dbReference type="SMART" id="SM00194">
    <property type="entry name" value="PTPc"/>
    <property type="match status" value="1"/>
</dbReference>
<keyword evidence="4" id="KW-0597">Phosphoprotein</keyword>
<dbReference type="Proteomes" id="UP000008810">
    <property type="component" value="Chromosome 4"/>
</dbReference>
<dbReference type="SUPFAM" id="SSF49354">
    <property type="entry name" value="PapD-like"/>
    <property type="match status" value="1"/>
</dbReference>
<evidence type="ECO:0000256" key="1">
    <source>
        <dbReference type="ARBA" id="ARBA00004496"/>
    </source>
</evidence>
<evidence type="ECO:0000256" key="3">
    <source>
        <dbReference type="ARBA" id="ARBA00022490"/>
    </source>
</evidence>
<dbReference type="PRINTS" id="PR00700">
    <property type="entry name" value="PRTYPHPHTASE"/>
</dbReference>
<dbReference type="GO" id="GO:0005737">
    <property type="term" value="C:cytoplasm"/>
    <property type="evidence" value="ECO:0007669"/>
    <property type="project" value="UniProtKB-SubCell"/>
</dbReference>
<keyword evidence="11" id="KW-1185">Reference proteome</keyword>
<dbReference type="Gramene" id="PNT64064">
    <property type="protein sequence ID" value="PNT64064"/>
    <property type="gene ID" value="BRADI_4g24017v3"/>
</dbReference>
<dbReference type="CDD" id="cd02981">
    <property type="entry name" value="PDI_b_family"/>
    <property type="match status" value="1"/>
</dbReference>
<dbReference type="InterPro" id="IPR000242">
    <property type="entry name" value="PTP_cat"/>
</dbReference>
<evidence type="ECO:0000256" key="6">
    <source>
        <dbReference type="ARBA" id="ARBA00022912"/>
    </source>
</evidence>
<evidence type="ECO:0000259" key="8">
    <source>
        <dbReference type="PROSITE" id="PS50056"/>
    </source>
</evidence>
<keyword evidence="5" id="KW-0378">Hydrolase</keyword>
<dbReference type="InterPro" id="IPR000387">
    <property type="entry name" value="Tyr_Pase_dom"/>
</dbReference>
<dbReference type="Gene3D" id="2.60.40.10">
    <property type="entry name" value="Immunoglobulins"/>
    <property type="match status" value="1"/>
</dbReference>
<dbReference type="InterPro" id="IPR013783">
    <property type="entry name" value="Ig-like_fold"/>
</dbReference>
<keyword evidence="6" id="KW-0904">Protein phosphatase</keyword>
<evidence type="ECO:0000313" key="10">
    <source>
        <dbReference type="EnsemblPlants" id="PNT64064"/>
    </source>
</evidence>
<comment type="subcellular location">
    <subcellularLocation>
        <location evidence="1">Cytoplasm</location>
    </subcellularLocation>
</comment>
<dbReference type="GO" id="GO:0004725">
    <property type="term" value="F:protein tyrosine phosphatase activity"/>
    <property type="evidence" value="ECO:0007669"/>
    <property type="project" value="UniProtKB-EC"/>
</dbReference>
<dbReference type="InterPro" id="IPR003595">
    <property type="entry name" value="Tyr_Pase_cat"/>
</dbReference>
<dbReference type="AlphaFoldDB" id="A0A2K2CPW3"/>
<keyword evidence="3" id="KW-0963">Cytoplasm</keyword>
<gene>
    <name evidence="9" type="ORF">BRADI_4g24017v3</name>
</gene>
<reference evidence="9 10" key="1">
    <citation type="journal article" date="2010" name="Nature">
        <title>Genome sequencing and analysis of the model grass Brachypodium distachyon.</title>
        <authorList>
            <consortium name="International Brachypodium Initiative"/>
        </authorList>
    </citation>
    <scope>NUCLEOTIDE SEQUENCE [LARGE SCALE GENOMIC DNA]</scope>
    <source>
        <strain evidence="9 10">Bd21</strain>
    </source>
</reference>
<reference evidence="10" key="3">
    <citation type="submission" date="2018-08" db="UniProtKB">
        <authorList>
            <consortium name="EnsemblPlants"/>
        </authorList>
    </citation>
    <scope>IDENTIFICATION</scope>
    <source>
        <strain evidence="10">cv. Bd21</strain>
    </source>
</reference>